<evidence type="ECO:0000313" key="3">
    <source>
        <dbReference type="Proteomes" id="UP001605036"/>
    </source>
</evidence>
<evidence type="ECO:0000313" key="2">
    <source>
        <dbReference type="EMBL" id="KAL2644128.1"/>
    </source>
</evidence>
<dbReference type="Proteomes" id="UP001605036">
    <property type="component" value="Unassembled WGS sequence"/>
</dbReference>
<sequence>MRNGTKCGGGDIRRAWASRGGDPPEEARKHLLPSFMSFVGRAFVLCNLRSDDWGSWWQLANRPNMPTKSALTTSPFVSIHAEQQS</sequence>
<dbReference type="EMBL" id="JBHFFA010000002">
    <property type="protein sequence ID" value="KAL2644128.1"/>
    <property type="molecule type" value="Genomic_DNA"/>
</dbReference>
<dbReference type="AlphaFoldDB" id="A0ABD1Z8K5"/>
<reference evidence="2 3" key="1">
    <citation type="submission" date="2024-09" db="EMBL/GenBank/DDBJ databases">
        <title>Chromosome-scale assembly of Riccia fluitans.</title>
        <authorList>
            <person name="Paukszto L."/>
            <person name="Sawicki J."/>
            <person name="Karawczyk K."/>
            <person name="Piernik-Szablinska J."/>
            <person name="Szczecinska M."/>
            <person name="Mazdziarz M."/>
        </authorList>
    </citation>
    <scope>NUCLEOTIDE SEQUENCE [LARGE SCALE GENOMIC DNA]</scope>
    <source>
        <strain evidence="2">Rf_01</strain>
        <tissue evidence="2">Aerial parts of the thallus</tissue>
    </source>
</reference>
<accession>A0ABD1Z8K5</accession>
<organism evidence="2 3">
    <name type="scientific">Riccia fluitans</name>
    <dbReference type="NCBI Taxonomy" id="41844"/>
    <lineage>
        <taxon>Eukaryota</taxon>
        <taxon>Viridiplantae</taxon>
        <taxon>Streptophyta</taxon>
        <taxon>Embryophyta</taxon>
        <taxon>Marchantiophyta</taxon>
        <taxon>Marchantiopsida</taxon>
        <taxon>Marchantiidae</taxon>
        <taxon>Marchantiales</taxon>
        <taxon>Ricciaceae</taxon>
        <taxon>Riccia</taxon>
    </lineage>
</organism>
<proteinExistence type="predicted"/>
<feature type="compositionally biased region" description="Gly residues" evidence="1">
    <location>
        <begin position="1"/>
        <end position="10"/>
    </location>
</feature>
<name>A0ABD1Z8K5_9MARC</name>
<evidence type="ECO:0000256" key="1">
    <source>
        <dbReference type="SAM" id="MobiDB-lite"/>
    </source>
</evidence>
<gene>
    <name evidence="2" type="ORF">R1flu_011715</name>
</gene>
<feature type="region of interest" description="Disordered" evidence="1">
    <location>
        <begin position="1"/>
        <end position="26"/>
    </location>
</feature>
<comment type="caution">
    <text evidence="2">The sequence shown here is derived from an EMBL/GenBank/DDBJ whole genome shotgun (WGS) entry which is preliminary data.</text>
</comment>
<protein>
    <submittedName>
        <fullName evidence="2">Uncharacterized protein</fullName>
    </submittedName>
</protein>
<keyword evidence="3" id="KW-1185">Reference proteome</keyword>